<evidence type="ECO:0000259" key="6">
    <source>
        <dbReference type="Pfam" id="PF17678"/>
    </source>
</evidence>
<dbReference type="Proteomes" id="UP000725002">
    <property type="component" value="Unassembled WGS sequence"/>
</dbReference>
<dbReference type="Pfam" id="PF07971">
    <property type="entry name" value="Glyco_hydro_92"/>
    <property type="match status" value="1"/>
</dbReference>
<dbReference type="PANTHER" id="PTHR12143">
    <property type="entry name" value="PEPTIDE N-GLYCANASE PNGASE -RELATED"/>
    <property type="match status" value="1"/>
</dbReference>
<dbReference type="GO" id="GO:0005829">
    <property type="term" value="C:cytosol"/>
    <property type="evidence" value="ECO:0007669"/>
    <property type="project" value="TreeGrafter"/>
</dbReference>
<dbReference type="Pfam" id="PF17678">
    <property type="entry name" value="Glyco_hydro_92N"/>
    <property type="match status" value="1"/>
</dbReference>
<comment type="caution">
    <text evidence="7">The sequence shown here is derived from an EMBL/GenBank/DDBJ whole genome shotgun (WGS) entry which is preliminary data.</text>
</comment>
<evidence type="ECO:0000313" key="8">
    <source>
        <dbReference type="Proteomes" id="UP000725002"/>
    </source>
</evidence>
<evidence type="ECO:0000256" key="2">
    <source>
        <dbReference type="ARBA" id="ARBA00011245"/>
    </source>
</evidence>
<dbReference type="Gene3D" id="1.20.1050.60">
    <property type="entry name" value="alpha-1,2-mannosidase"/>
    <property type="match status" value="1"/>
</dbReference>
<name>A0A940II67_9BACT</name>
<dbReference type="EC" id="3.2.1.-" evidence="7"/>
<evidence type="ECO:0000259" key="5">
    <source>
        <dbReference type="Pfam" id="PF07971"/>
    </source>
</evidence>
<feature type="domain" description="Glycosyl hydrolase family 92 N-terminal" evidence="6">
    <location>
        <begin position="27"/>
        <end position="252"/>
    </location>
</feature>
<keyword evidence="7" id="KW-0326">Glycosidase</keyword>
<dbReference type="InterPro" id="IPR041371">
    <property type="entry name" value="GH92_N"/>
</dbReference>
<keyword evidence="4" id="KW-0732">Signal</keyword>
<comment type="subunit">
    <text evidence="2">Monomer.</text>
</comment>
<dbReference type="InterPro" id="IPR008928">
    <property type="entry name" value="6-hairpin_glycosidase_sf"/>
</dbReference>
<feature type="chain" id="PRO_5036922731" evidence="4">
    <location>
        <begin position="22"/>
        <end position="719"/>
    </location>
</feature>
<reference evidence="7" key="2">
    <citation type="journal article" date="2021" name="PeerJ">
        <title>Extensive microbial diversity within the chicken gut microbiome revealed by metagenomics and culture.</title>
        <authorList>
            <person name="Gilroy R."/>
            <person name="Ravi A."/>
            <person name="Getino M."/>
            <person name="Pursley I."/>
            <person name="Horton D.L."/>
            <person name="Alikhan N.F."/>
            <person name="Baker D."/>
            <person name="Gharbi K."/>
            <person name="Hall N."/>
            <person name="Watson M."/>
            <person name="Adriaenssens E.M."/>
            <person name="Foster-Nyarko E."/>
            <person name="Jarju S."/>
            <person name="Secka A."/>
            <person name="Antonio M."/>
            <person name="Oren A."/>
            <person name="Chaudhuri R.R."/>
            <person name="La Ragione R."/>
            <person name="Hildebrand F."/>
            <person name="Pallen M.J."/>
        </authorList>
    </citation>
    <scope>NUCLEOTIDE SEQUENCE</scope>
    <source>
        <strain evidence="7">G3-8215</strain>
    </source>
</reference>
<evidence type="ECO:0000256" key="1">
    <source>
        <dbReference type="ARBA" id="ARBA00001913"/>
    </source>
</evidence>
<feature type="signal peptide" evidence="4">
    <location>
        <begin position="1"/>
        <end position="21"/>
    </location>
</feature>
<dbReference type="SUPFAM" id="SSF48208">
    <property type="entry name" value="Six-hairpin glycosidases"/>
    <property type="match status" value="1"/>
</dbReference>
<sequence>MKTRLSLTLISAACISLSAYAQNLTDYANPFLGTATLWETEDLGYERHKEARTWGAEVFPGTSLPNAMVQASPVTMFRSGAGYQYEDKTIYGFSHTNKGHWNLLHVPVLPVTGGIDPLDYASGFSHENESARPGYYQVYLERYGVNAELTSTMRCAYHKYTFRPEDEKKLLADMTRNNNRVTEWALGKEGPHSFSGYQNGDGKIYFYAVSNYEIDKIGQIAGQKGRDRHSVSIITFKDSKGQEPLELKIGFSFVSTENARMNLEAEMLSKDFATVRAEADSTWNALLSKIQVKGGTERQKGIFYSCLYRAFLWPCLRSDVNGEYTDAAGNVTKADFNYYTMPSFWDDYRNKLILLGMIEPQVAADVASSITDMGEKGSGYMPTFFHGDHASTFIAGTWLRGIRDFDLERAYRLLLRNATVPGPGGRRYLDEYLANGWIAEKDTTDVPFFDEYKGAVTKTLEYSYDDYATALVAKVLGDEDNYRLLMKHSENYKNVFDSSTGFYRGRIADGSWIKQFDPYYPYYQYMYRESNAWNNLFYPPHDIKGMLGLYPDKKAVEAKLDSLFTEPWRGYEVDNLTAFIGNYCHGNQPGHSIPYTYCFIGKQPKTQAVLNTIMDRFYDMGADRLALAGMDDAGEMTSWYVLNAIGLYTYSPADPEYIVTVPLFDEVRFTLGNGKTFTVKKTGSGETITRITCGGRRIKGWFVQHEDLAEGKTLQIDTK</sequence>
<evidence type="ECO:0000256" key="4">
    <source>
        <dbReference type="SAM" id="SignalP"/>
    </source>
</evidence>
<dbReference type="InterPro" id="IPR005887">
    <property type="entry name" value="GH92_a_mannosidase_put"/>
</dbReference>
<dbReference type="EMBL" id="JADILV010000035">
    <property type="protein sequence ID" value="MBO8483446.1"/>
    <property type="molecule type" value="Genomic_DNA"/>
</dbReference>
<keyword evidence="7" id="KW-0378">Hydrolase</keyword>
<keyword evidence="3" id="KW-0106">Calcium</keyword>
<dbReference type="Gene3D" id="3.30.2080.10">
    <property type="entry name" value="GH92 mannosidase domain"/>
    <property type="match status" value="1"/>
</dbReference>
<protein>
    <submittedName>
        <fullName evidence="7">GH92 family glycosyl hydrolase</fullName>
        <ecNumber evidence="7">3.2.1.-</ecNumber>
    </submittedName>
</protein>
<dbReference type="Gene3D" id="2.70.98.10">
    <property type="match status" value="1"/>
</dbReference>
<dbReference type="InterPro" id="IPR050883">
    <property type="entry name" value="PNGase"/>
</dbReference>
<dbReference type="GO" id="GO:0030246">
    <property type="term" value="F:carbohydrate binding"/>
    <property type="evidence" value="ECO:0007669"/>
    <property type="project" value="InterPro"/>
</dbReference>
<organism evidence="7 8">
    <name type="scientific">Candidatus Cryptobacteroides avicola</name>
    <dbReference type="NCBI Taxonomy" id="2840757"/>
    <lineage>
        <taxon>Bacteria</taxon>
        <taxon>Pseudomonadati</taxon>
        <taxon>Bacteroidota</taxon>
        <taxon>Bacteroidia</taxon>
        <taxon>Bacteroidales</taxon>
        <taxon>Candidatus Cryptobacteroides</taxon>
    </lineage>
</organism>
<dbReference type="AlphaFoldDB" id="A0A940II67"/>
<dbReference type="NCBIfam" id="TIGR01180">
    <property type="entry name" value="aman2_put"/>
    <property type="match status" value="1"/>
</dbReference>
<proteinExistence type="predicted"/>
<dbReference type="PANTHER" id="PTHR12143:SF39">
    <property type="entry name" value="SECRETED PROTEIN"/>
    <property type="match status" value="1"/>
</dbReference>
<comment type="cofactor">
    <cofactor evidence="1">
        <name>Ca(2+)</name>
        <dbReference type="ChEBI" id="CHEBI:29108"/>
    </cofactor>
</comment>
<reference evidence="7" key="1">
    <citation type="submission" date="2020-10" db="EMBL/GenBank/DDBJ databases">
        <authorList>
            <person name="Gilroy R."/>
        </authorList>
    </citation>
    <scope>NUCLEOTIDE SEQUENCE</scope>
    <source>
        <strain evidence="7">G3-8215</strain>
    </source>
</reference>
<dbReference type="InterPro" id="IPR012939">
    <property type="entry name" value="Glyco_hydro_92"/>
</dbReference>
<accession>A0A940II67</accession>
<dbReference type="GO" id="GO:0000224">
    <property type="term" value="F:peptide-N4-(N-acetyl-beta-glucosaminyl)asparagine amidase activity"/>
    <property type="evidence" value="ECO:0007669"/>
    <property type="project" value="TreeGrafter"/>
</dbReference>
<dbReference type="InterPro" id="IPR014718">
    <property type="entry name" value="GH-type_carb-bd"/>
</dbReference>
<feature type="domain" description="Glycosyl hydrolase family 92" evidence="5">
    <location>
        <begin position="258"/>
        <end position="717"/>
    </location>
</feature>
<dbReference type="Gene3D" id="1.20.1610.10">
    <property type="entry name" value="alpha-1,2-mannosidases domains"/>
    <property type="match status" value="1"/>
</dbReference>
<gene>
    <name evidence="7" type="ORF">IAB75_04965</name>
</gene>
<dbReference type="GO" id="GO:0005975">
    <property type="term" value="P:carbohydrate metabolic process"/>
    <property type="evidence" value="ECO:0007669"/>
    <property type="project" value="InterPro"/>
</dbReference>
<evidence type="ECO:0000256" key="3">
    <source>
        <dbReference type="ARBA" id="ARBA00022837"/>
    </source>
</evidence>
<dbReference type="GO" id="GO:0006516">
    <property type="term" value="P:glycoprotein catabolic process"/>
    <property type="evidence" value="ECO:0007669"/>
    <property type="project" value="TreeGrafter"/>
</dbReference>
<dbReference type="GO" id="GO:0016798">
    <property type="term" value="F:hydrolase activity, acting on glycosyl bonds"/>
    <property type="evidence" value="ECO:0007669"/>
    <property type="project" value="UniProtKB-KW"/>
</dbReference>
<evidence type="ECO:0000313" key="7">
    <source>
        <dbReference type="EMBL" id="MBO8483446.1"/>
    </source>
</evidence>